<dbReference type="AlphaFoldDB" id="A0AAW2CW51"/>
<keyword evidence="9 13" id="KW-0675">Receptor</keyword>
<dbReference type="CDD" id="cd19990">
    <property type="entry name" value="PBP1_GABAb_receptor_plant"/>
    <property type="match status" value="1"/>
</dbReference>
<dbReference type="Gene3D" id="1.10.287.70">
    <property type="match status" value="1"/>
</dbReference>
<comment type="caution">
    <text evidence="18">The sequence shown here is derived from an EMBL/GenBank/DDBJ whole genome shotgun (WGS) entry which is preliminary data.</text>
</comment>
<evidence type="ECO:0000259" key="17">
    <source>
        <dbReference type="SMART" id="SM00079"/>
    </source>
</evidence>
<feature type="chain" id="PRO_5043598469" description="Glutamate receptor" evidence="16">
    <location>
        <begin position="18"/>
        <end position="873"/>
    </location>
</feature>
<feature type="domain" description="Ionotropic glutamate receptor C-terminal" evidence="17">
    <location>
        <begin position="449"/>
        <end position="786"/>
    </location>
</feature>
<dbReference type="SMART" id="SM00079">
    <property type="entry name" value="PBPe"/>
    <property type="match status" value="1"/>
</dbReference>
<comment type="function">
    <text evidence="13">Glutamate-gated receptor that probably acts as non-selective cation channel.</text>
</comment>
<evidence type="ECO:0000256" key="6">
    <source>
        <dbReference type="ARBA" id="ARBA00022989"/>
    </source>
</evidence>
<gene>
    <name evidence="18" type="ORF">SO802_015840</name>
</gene>
<keyword evidence="10" id="KW-0325">Glycoprotein</keyword>
<keyword evidence="4 15" id="KW-0812">Transmembrane</keyword>
<evidence type="ECO:0000256" key="13">
    <source>
        <dbReference type="PIRNR" id="PIRNR037090"/>
    </source>
</evidence>
<evidence type="ECO:0000256" key="1">
    <source>
        <dbReference type="ARBA" id="ARBA00004141"/>
    </source>
</evidence>
<evidence type="ECO:0000256" key="10">
    <source>
        <dbReference type="ARBA" id="ARBA00023180"/>
    </source>
</evidence>
<dbReference type="PIRSF" id="PIRSF037090">
    <property type="entry name" value="Iontro_Glu-like_rcpt_pln"/>
    <property type="match status" value="1"/>
</dbReference>
<dbReference type="GO" id="GO:0015276">
    <property type="term" value="F:ligand-gated monoatomic ion channel activity"/>
    <property type="evidence" value="ECO:0007669"/>
    <property type="project" value="InterPro"/>
</dbReference>
<dbReference type="FunFam" id="3.40.50.2300:FF:000188">
    <property type="entry name" value="Glutamate receptor"/>
    <property type="match status" value="1"/>
</dbReference>
<dbReference type="CDD" id="cd13686">
    <property type="entry name" value="GluR_Plant"/>
    <property type="match status" value="1"/>
</dbReference>
<evidence type="ECO:0000256" key="2">
    <source>
        <dbReference type="ARBA" id="ARBA00008685"/>
    </source>
</evidence>
<comment type="similarity">
    <text evidence="2 13">Belongs to the glutamate-gated ion channel (TC 1.A.10.1) family.</text>
</comment>
<proteinExistence type="inferred from homology"/>
<dbReference type="InterPro" id="IPR028082">
    <property type="entry name" value="Peripla_BP_I"/>
</dbReference>
<dbReference type="Pfam" id="PF00060">
    <property type="entry name" value="Lig_chan"/>
    <property type="match status" value="1"/>
</dbReference>
<keyword evidence="12 13" id="KW-0407">Ion channel</keyword>
<keyword evidence="7 13" id="KW-0406">Ion transport</keyword>
<dbReference type="Gene3D" id="3.40.50.2300">
    <property type="match status" value="2"/>
</dbReference>
<dbReference type="FunFam" id="3.40.190.10:FF:000054">
    <property type="entry name" value="Glutamate receptor"/>
    <property type="match status" value="1"/>
</dbReference>
<keyword evidence="3 13" id="KW-0813">Transport</keyword>
<feature type="transmembrane region" description="Helical" evidence="15">
    <location>
        <begin position="632"/>
        <end position="656"/>
    </location>
</feature>
<keyword evidence="11 13" id="KW-1071">Ligand-gated ion channel</keyword>
<dbReference type="InterPro" id="IPR001828">
    <property type="entry name" value="ANF_lig-bd_rcpt"/>
</dbReference>
<dbReference type="GO" id="GO:0016020">
    <property type="term" value="C:membrane"/>
    <property type="evidence" value="ECO:0007669"/>
    <property type="project" value="UniProtKB-SubCell"/>
</dbReference>
<dbReference type="EMBL" id="JAZDWU010000005">
    <property type="protein sequence ID" value="KAL0002059.1"/>
    <property type="molecule type" value="Genomic_DNA"/>
</dbReference>
<evidence type="ECO:0000256" key="7">
    <source>
        <dbReference type="ARBA" id="ARBA00023065"/>
    </source>
</evidence>
<accession>A0AAW2CW51</accession>
<keyword evidence="14" id="KW-1015">Disulfide bond</keyword>
<keyword evidence="19" id="KW-1185">Reference proteome</keyword>
<keyword evidence="5 16" id="KW-0732">Signal</keyword>
<evidence type="ECO:0000256" key="16">
    <source>
        <dbReference type="SAM" id="SignalP"/>
    </source>
</evidence>
<feature type="disulfide bond" evidence="14">
    <location>
        <begin position="735"/>
        <end position="819"/>
    </location>
</feature>
<feature type="transmembrane region" description="Helical" evidence="15">
    <location>
        <begin position="568"/>
        <end position="588"/>
    </location>
</feature>
<evidence type="ECO:0000256" key="8">
    <source>
        <dbReference type="ARBA" id="ARBA00023136"/>
    </source>
</evidence>
<dbReference type="SUPFAM" id="SSF53850">
    <property type="entry name" value="Periplasmic binding protein-like II"/>
    <property type="match status" value="1"/>
</dbReference>
<evidence type="ECO:0000256" key="15">
    <source>
        <dbReference type="SAM" id="Phobius"/>
    </source>
</evidence>
<evidence type="ECO:0000256" key="3">
    <source>
        <dbReference type="ARBA" id="ARBA00022448"/>
    </source>
</evidence>
<dbReference type="InterPro" id="IPR044440">
    <property type="entry name" value="GABAb_receptor_plant_PBP1"/>
</dbReference>
<evidence type="ECO:0000313" key="19">
    <source>
        <dbReference type="Proteomes" id="UP001459277"/>
    </source>
</evidence>
<dbReference type="SUPFAM" id="SSF53822">
    <property type="entry name" value="Periplasmic binding protein-like I"/>
    <property type="match status" value="1"/>
</dbReference>
<dbReference type="Proteomes" id="UP001459277">
    <property type="component" value="Unassembled WGS sequence"/>
</dbReference>
<evidence type="ECO:0000256" key="11">
    <source>
        <dbReference type="ARBA" id="ARBA00023286"/>
    </source>
</evidence>
<dbReference type="InterPro" id="IPR001320">
    <property type="entry name" value="Iontro_rcpt_C"/>
</dbReference>
<reference evidence="18 19" key="1">
    <citation type="submission" date="2024-01" db="EMBL/GenBank/DDBJ databases">
        <title>A telomere-to-telomere, gap-free genome of sweet tea (Lithocarpus litseifolius).</title>
        <authorList>
            <person name="Zhou J."/>
        </authorList>
    </citation>
    <scope>NUCLEOTIDE SEQUENCE [LARGE SCALE GENOMIC DNA]</scope>
    <source>
        <strain evidence="18">Zhou-2022a</strain>
        <tissue evidence="18">Leaf</tissue>
    </source>
</reference>
<sequence>MFLFLLLLCSSSRMLNALNDAVKKQQSDMLSLGAVVDYTSLAGKKEKVAMDMAIEDIYAHANHQNFPTLHVENTRGDPFRAASSVKTLIEKQHAKAIIGFGTWQEAVFVAQLGNESKVPILSLANEVPQWGSCHWPFLVNAARSQNAQMKAVAAIIQSWKWRKVNIIYEDMNPAVTGISPEIIAAIQEVDVEINDLLPLSLFPPHHSLSKKLENLKNGSCRVFIVHTSITLATKIFMEANSIGMMDKDYVWITTNAITSQIDSLNASIISSMQGVLGVKSYFSTTPKSYKDFHFRFRVMFHLQYPGEPVPEPGTSAMQPYDAARAAALMEKPNLKSCKNLTDDVACLHEMNGQQLLGKILQSNFEGLTGAFNFKEGKLAPIHIFRMVNVVRKSYRELGFWSEGLGFSESIHKASKYNRSMSILGQVFWPGGPWSVPKGWGVPINAKPLKIGVTVATAFSEFVNVKYDRPGDKPIVNGFSIAVFEAALDLLPYHLPYEFIPFNGTYDSLVQQVYVETFDAVVGDTTIIANRSEYAEFTQPYSDSGLQILIYFKPKRVERAWLFKKPFTTFMWVFTGVINVYNGFVVWLIERNHNPDFRGSIWNQIGTMVTLAFTTLFSLQGEKLHSNLSRMTMVVWLFVALVITQSFTASLTSLLTVQQLDQTTIDIETLKKSGAKVGCNANSFVGKYLEVVLGFQPNNIRTIGSGDYYPQALKSGEIAAAFIEAPYVKVFLAKYCEGFITSGPAFKVGGFGFAFPRSSPYLPDISEAVLKLSESGKLRQLEDFLSSSYKCLASNSDVLKLSKSGKLRQLEDFLSSSYKCLASNSDGNLDSLGLNSFWGLFFITGGMSTIALLAFIFRYVRERWYRPLGQAQAQ</sequence>
<keyword evidence="8 13" id="KW-0472">Membrane</keyword>
<evidence type="ECO:0000313" key="18">
    <source>
        <dbReference type="EMBL" id="KAL0002059.1"/>
    </source>
</evidence>
<evidence type="ECO:0000256" key="12">
    <source>
        <dbReference type="ARBA" id="ARBA00023303"/>
    </source>
</evidence>
<comment type="subcellular location">
    <subcellularLocation>
        <location evidence="1">Membrane</location>
        <topology evidence="1">Multi-pass membrane protein</topology>
    </subcellularLocation>
</comment>
<evidence type="ECO:0000256" key="5">
    <source>
        <dbReference type="ARBA" id="ARBA00022729"/>
    </source>
</evidence>
<dbReference type="FunFam" id="1.10.287.70:FF:000172">
    <property type="entry name" value="Glutamate receptor"/>
    <property type="match status" value="1"/>
</dbReference>
<feature type="transmembrane region" description="Helical" evidence="15">
    <location>
        <begin position="600"/>
        <end position="620"/>
    </location>
</feature>
<protein>
    <recommendedName>
        <fullName evidence="13">Glutamate receptor</fullName>
    </recommendedName>
</protein>
<dbReference type="InterPro" id="IPR015683">
    <property type="entry name" value="Ionotropic_Glu_rcpt"/>
</dbReference>
<organism evidence="18 19">
    <name type="scientific">Lithocarpus litseifolius</name>
    <dbReference type="NCBI Taxonomy" id="425828"/>
    <lineage>
        <taxon>Eukaryota</taxon>
        <taxon>Viridiplantae</taxon>
        <taxon>Streptophyta</taxon>
        <taxon>Embryophyta</taxon>
        <taxon>Tracheophyta</taxon>
        <taxon>Spermatophyta</taxon>
        <taxon>Magnoliopsida</taxon>
        <taxon>eudicotyledons</taxon>
        <taxon>Gunneridae</taxon>
        <taxon>Pentapetalae</taxon>
        <taxon>rosids</taxon>
        <taxon>fabids</taxon>
        <taxon>Fagales</taxon>
        <taxon>Fagaceae</taxon>
        <taxon>Lithocarpus</taxon>
    </lineage>
</organism>
<dbReference type="Gene3D" id="3.40.190.10">
    <property type="entry name" value="Periplasmic binding protein-like II"/>
    <property type="match status" value="3"/>
</dbReference>
<evidence type="ECO:0000256" key="14">
    <source>
        <dbReference type="PIRSR" id="PIRSR037090-50"/>
    </source>
</evidence>
<dbReference type="InterPro" id="IPR017103">
    <property type="entry name" value="Iontropic_Glu_rcpt_pln"/>
</dbReference>
<name>A0AAW2CW51_9ROSI</name>
<feature type="transmembrane region" description="Helical" evidence="15">
    <location>
        <begin position="836"/>
        <end position="859"/>
    </location>
</feature>
<feature type="signal peptide" evidence="16">
    <location>
        <begin position="1"/>
        <end position="17"/>
    </location>
</feature>
<evidence type="ECO:0000256" key="4">
    <source>
        <dbReference type="ARBA" id="ARBA00022692"/>
    </source>
</evidence>
<keyword evidence="6 15" id="KW-1133">Transmembrane helix</keyword>
<dbReference type="PANTHER" id="PTHR18966">
    <property type="entry name" value="IONOTROPIC GLUTAMATE RECEPTOR"/>
    <property type="match status" value="1"/>
</dbReference>
<dbReference type="Pfam" id="PF01094">
    <property type="entry name" value="ANF_receptor"/>
    <property type="match status" value="1"/>
</dbReference>
<evidence type="ECO:0000256" key="9">
    <source>
        <dbReference type="ARBA" id="ARBA00023170"/>
    </source>
</evidence>